<dbReference type="EMBL" id="JABSTQ010011123">
    <property type="protein sequence ID" value="KAG0414998.1"/>
    <property type="molecule type" value="Genomic_DNA"/>
</dbReference>
<evidence type="ECO:0000313" key="1">
    <source>
        <dbReference type="EMBL" id="KAG0414998.1"/>
    </source>
</evidence>
<reference evidence="1 2" key="1">
    <citation type="journal article" date="2020" name="Cell">
        <title>Large-Scale Comparative Analyses of Tick Genomes Elucidate Their Genetic Diversity and Vector Capacities.</title>
        <authorList>
            <consortium name="Tick Genome and Microbiome Consortium (TIGMIC)"/>
            <person name="Jia N."/>
            <person name="Wang J."/>
            <person name="Shi W."/>
            <person name="Du L."/>
            <person name="Sun Y."/>
            <person name="Zhan W."/>
            <person name="Jiang J.F."/>
            <person name="Wang Q."/>
            <person name="Zhang B."/>
            <person name="Ji P."/>
            <person name="Bell-Sakyi L."/>
            <person name="Cui X.M."/>
            <person name="Yuan T.T."/>
            <person name="Jiang B.G."/>
            <person name="Yang W.F."/>
            <person name="Lam T.T."/>
            <person name="Chang Q.C."/>
            <person name="Ding S.J."/>
            <person name="Wang X.J."/>
            <person name="Zhu J.G."/>
            <person name="Ruan X.D."/>
            <person name="Zhao L."/>
            <person name="Wei J.T."/>
            <person name="Ye R.Z."/>
            <person name="Que T.C."/>
            <person name="Du C.H."/>
            <person name="Zhou Y.H."/>
            <person name="Cheng J.X."/>
            <person name="Dai P.F."/>
            <person name="Guo W.B."/>
            <person name="Han X.H."/>
            <person name="Huang E.J."/>
            <person name="Li L.F."/>
            <person name="Wei W."/>
            <person name="Gao Y.C."/>
            <person name="Liu J.Z."/>
            <person name="Shao H.Z."/>
            <person name="Wang X."/>
            <person name="Wang C.C."/>
            <person name="Yang T.C."/>
            <person name="Huo Q.B."/>
            <person name="Li W."/>
            <person name="Chen H.Y."/>
            <person name="Chen S.E."/>
            <person name="Zhou L.G."/>
            <person name="Ni X.B."/>
            <person name="Tian J.H."/>
            <person name="Sheng Y."/>
            <person name="Liu T."/>
            <person name="Pan Y.S."/>
            <person name="Xia L.Y."/>
            <person name="Li J."/>
            <person name="Zhao F."/>
            <person name="Cao W.C."/>
        </authorList>
    </citation>
    <scope>NUCLEOTIDE SEQUENCE [LARGE SCALE GENOMIC DNA]</scope>
    <source>
        <strain evidence="1">Iper-2018</strain>
    </source>
</reference>
<dbReference type="Proteomes" id="UP000805193">
    <property type="component" value="Unassembled WGS sequence"/>
</dbReference>
<organism evidence="1 2">
    <name type="scientific">Ixodes persulcatus</name>
    <name type="common">Taiga tick</name>
    <dbReference type="NCBI Taxonomy" id="34615"/>
    <lineage>
        <taxon>Eukaryota</taxon>
        <taxon>Metazoa</taxon>
        <taxon>Ecdysozoa</taxon>
        <taxon>Arthropoda</taxon>
        <taxon>Chelicerata</taxon>
        <taxon>Arachnida</taxon>
        <taxon>Acari</taxon>
        <taxon>Parasitiformes</taxon>
        <taxon>Ixodida</taxon>
        <taxon>Ixodoidea</taxon>
        <taxon>Ixodidae</taxon>
        <taxon>Ixodinae</taxon>
        <taxon>Ixodes</taxon>
    </lineage>
</organism>
<protein>
    <submittedName>
        <fullName evidence="1">Uncharacterized protein</fullName>
    </submittedName>
</protein>
<name>A0AC60P786_IXOPE</name>
<comment type="caution">
    <text evidence="1">The sequence shown here is derived from an EMBL/GenBank/DDBJ whole genome shotgun (WGS) entry which is preliminary data.</text>
</comment>
<accession>A0AC60P786</accession>
<keyword evidence="2" id="KW-1185">Reference proteome</keyword>
<gene>
    <name evidence="1" type="ORF">HPB47_007841</name>
</gene>
<proteinExistence type="predicted"/>
<sequence>MISRGTPRRKPFHQEADLGVGDISITRERLEYVDFTAPFMQNGIGILYRNVDRHFKEIPHFLRPWTSELWLYVLTAVLATSLLFSFLSRLSSAEWVCKRRAGSSCRKLSGKGRLKNRFTLINSFWFVLASLLQQGTDMFPRALATRIMAAAWWMFAFVLISSYTASLASQLIAQRLHVPSIQSIQELAKQSRISYGCVLKGPIKAFLRDSADPCLQRVWSVMEMSTTTVFTNTLAEGVDRVKNEPGYAFLTDSQTVDYLVHHDCSFAQLPGFLETGGFGFATPHGSPITQLLTNKILQLQEDGTLRALRHRWWSSPVSIKRCASGASSEGASQKEAFSIGALVVALTIGCLVSLIIVVLECLWKIRCASRKERGFFLWEKIRRGVTTSESLQDSNLIVLDPPKEFQDDQENLPMTSYKGDSLA</sequence>
<evidence type="ECO:0000313" key="2">
    <source>
        <dbReference type="Proteomes" id="UP000805193"/>
    </source>
</evidence>